<name>A0A6A6H133_VIRVR</name>
<dbReference type="EMBL" id="ML991825">
    <property type="protein sequence ID" value="KAF2231599.1"/>
    <property type="molecule type" value="Genomic_DNA"/>
</dbReference>
<dbReference type="Proteomes" id="UP000800092">
    <property type="component" value="Unassembled WGS sequence"/>
</dbReference>
<protein>
    <recommendedName>
        <fullName evidence="4">SnoaL-like domain-containing protein</fullName>
    </recommendedName>
</protein>
<evidence type="ECO:0000313" key="3">
    <source>
        <dbReference type="Proteomes" id="UP000800092"/>
    </source>
</evidence>
<dbReference type="AlphaFoldDB" id="A0A6A6H133"/>
<accession>A0A6A6H133</accession>
<feature type="chain" id="PRO_5025688458" description="SnoaL-like domain-containing protein" evidence="1">
    <location>
        <begin position="20"/>
        <end position="188"/>
    </location>
</feature>
<sequence>MRVLYLTAVIATLCSFASASSPILPRQQDPCTATAANASVELGNWLECQVNKFFPYPANGAWDVAYEAVFSKTLLASFNQSRFDFDGFKTLYKSFNASIGASFKEFDHGFLTTVSVPNSCGDKGGFVYATGWEGGTTLLGTDLWFTDAVFVVVEDVGGERQIAEFRESSNIPFSGNLPATQDWTCALP</sequence>
<feature type="signal peptide" evidence="1">
    <location>
        <begin position="1"/>
        <end position="19"/>
    </location>
</feature>
<evidence type="ECO:0008006" key="4">
    <source>
        <dbReference type="Google" id="ProtNLM"/>
    </source>
</evidence>
<evidence type="ECO:0000313" key="2">
    <source>
        <dbReference type="EMBL" id="KAF2231599.1"/>
    </source>
</evidence>
<reference evidence="2" key="1">
    <citation type="journal article" date="2020" name="Stud. Mycol.">
        <title>101 Dothideomycetes genomes: a test case for predicting lifestyles and emergence of pathogens.</title>
        <authorList>
            <person name="Haridas S."/>
            <person name="Albert R."/>
            <person name="Binder M."/>
            <person name="Bloem J."/>
            <person name="Labutti K."/>
            <person name="Salamov A."/>
            <person name="Andreopoulos B."/>
            <person name="Baker S."/>
            <person name="Barry K."/>
            <person name="Bills G."/>
            <person name="Bluhm B."/>
            <person name="Cannon C."/>
            <person name="Castanera R."/>
            <person name="Culley D."/>
            <person name="Daum C."/>
            <person name="Ezra D."/>
            <person name="Gonzalez J."/>
            <person name="Henrissat B."/>
            <person name="Kuo A."/>
            <person name="Liang C."/>
            <person name="Lipzen A."/>
            <person name="Lutzoni F."/>
            <person name="Magnuson J."/>
            <person name="Mondo S."/>
            <person name="Nolan M."/>
            <person name="Ohm R."/>
            <person name="Pangilinan J."/>
            <person name="Park H.-J."/>
            <person name="Ramirez L."/>
            <person name="Alfaro M."/>
            <person name="Sun H."/>
            <person name="Tritt A."/>
            <person name="Yoshinaga Y."/>
            <person name="Zwiers L.-H."/>
            <person name="Turgeon B."/>
            <person name="Goodwin S."/>
            <person name="Spatafora J."/>
            <person name="Crous P."/>
            <person name="Grigoriev I."/>
        </authorList>
    </citation>
    <scope>NUCLEOTIDE SEQUENCE</scope>
    <source>
        <strain evidence="2">Tuck. ex Michener</strain>
    </source>
</reference>
<gene>
    <name evidence="2" type="ORF">EV356DRAFT_535427</name>
</gene>
<dbReference type="OrthoDB" id="3927857at2759"/>
<evidence type="ECO:0000256" key="1">
    <source>
        <dbReference type="SAM" id="SignalP"/>
    </source>
</evidence>
<keyword evidence="3" id="KW-1185">Reference proteome</keyword>
<keyword evidence="1" id="KW-0732">Signal</keyword>
<organism evidence="2 3">
    <name type="scientific">Viridothelium virens</name>
    <name type="common">Speckled blister lichen</name>
    <name type="synonym">Trypethelium virens</name>
    <dbReference type="NCBI Taxonomy" id="1048519"/>
    <lineage>
        <taxon>Eukaryota</taxon>
        <taxon>Fungi</taxon>
        <taxon>Dikarya</taxon>
        <taxon>Ascomycota</taxon>
        <taxon>Pezizomycotina</taxon>
        <taxon>Dothideomycetes</taxon>
        <taxon>Dothideomycetes incertae sedis</taxon>
        <taxon>Trypetheliales</taxon>
        <taxon>Trypetheliaceae</taxon>
        <taxon>Viridothelium</taxon>
    </lineage>
</organism>
<proteinExistence type="predicted"/>